<protein>
    <submittedName>
        <fullName evidence="2">YLP motif-containing protein 1</fullName>
    </submittedName>
</protein>
<evidence type="ECO:0000313" key="3">
    <source>
        <dbReference type="Proteomes" id="UP000623129"/>
    </source>
</evidence>
<proteinExistence type="predicted"/>
<keyword evidence="3" id="KW-1185">Reference proteome</keyword>
<accession>A0A833VNQ7</accession>
<dbReference type="EMBL" id="SWLB01000009">
    <property type="protein sequence ID" value="KAF3334830.1"/>
    <property type="molecule type" value="Genomic_DNA"/>
</dbReference>
<dbReference type="AlphaFoldDB" id="A0A833VNQ7"/>
<feature type="region of interest" description="Disordered" evidence="1">
    <location>
        <begin position="327"/>
        <end position="368"/>
    </location>
</feature>
<gene>
    <name evidence="2" type="ORF">FCM35_KLT21434</name>
</gene>
<evidence type="ECO:0000313" key="2">
    <source>
        <dbReference type="EMBL" id="KAF3334830.1"/>
    </source>
</evidence>
<dbReference type="SUPFAM" id="SSF52540">
    <property type="entry name" value="P-loop containing nucleoside triphosphate hydrolases"/>
    <property type="match status" value="1"/>
</dbReference>
<reference evidence="2" key="1">
    <citation type="submission" date="2020-01" db="EMBL/GenBank/DDBJ databases">
        <title>Genome sequence of Kobresia littledalei, the first chromosome-level genome in the family Cyperaceae.</title>
        <authorList>
            <person name="Qu G."/>
        </authorList>
    </citation>
    <scope>NUCLEOTIDE SEQUENCE</scope>
    <source>
        <strain evidence="2">C.B.Clarke</strain>
        <tissue evidence="2">Leaf</tissue>
    </source>
</reference>
<feature type="compositionally biased region" description="Basic and acidic residues" evidence="1">
    <location>
        <begin position="327"/>
        <end position="344"/>
    </location>
</feature>
<sequence length="478" mass="53879">MDPAPHHQRRLRSSPTRPRHGRIYSPQPDVATPPLKRMRVDTYSSHPPPPDHARNHGRHGSRGTVHLPQQGGSPVNLITKRAGAPPTTIDASDLFKNPQRASRPDRFVVILRGLPGSGKSYLAKTLRDIEVMNGGSAPRIHSMDDYFMIEVEKEVGEGKDSKSGSKRSTKKVVEYCYEAEMEEVVQFFLFSLLKSGYEVYLLDAPYKDPVGCAARNLHGFSLDDIQKMAAEWEQAPQWLYLHLDIQSLLPTQDDRAVGEIPESLGDCYDTGPLTSGEMWDTYTEEEPVCVRDLSLSKWSRDIEEETENLSLSKCVRDLSLSRWSKDIEEETKNPESSEGKEEPVFVRAPSQSKWSRNVAENVDNPEASKGNEYVPSGLVRGYCKSRKSVRWGDRADLIGFSIGSASSKPTNLSLVIGPGCGYNLKSNPLSKEEKEIWNLRGNINSEKKKKKQRPREQLQAEWRSVKVIFDQRQAMQRG</sequence>
<dbReference type="PANTHER" id="PTHR13413:SF0">
    <property type="entry name" value="YLP MOTIF-CONTAINING PROTEIN 1"/>
    <property type="match status" value="1"/>
</dbReference>
<dbReference type="Proteomes" id="UP000623129">
    <property type="component" value="Unassembled WGS sequence"/>
</dbReference>
<dbReference type="Gene3D" id="3.40.50.300">
    <property type="entry name" value="P-loop containing nucleotide triphosphate hydrolases"/>
    <property type="match status" value="1"/>
</dbReference>
<dbReference type="OrthoDB" id="513595at2759"/>
<feature type="region of interest" description="Disordered" evidence="1">
    <location>
        <begin position="1"/>
        <end position="72"/>
    </location>
</feature>
<comment type="caution">
    <text evidence="2">The sequence shown here is derived from an EMBL/GenBank/DDBJ whole genome shotgun (WGS) entry which is preliminary data.</text>
</comment>
<dbReference type="GO" id="GO:0032204">
    <property type="term" value="P:regulation of telomere maintenance"/>
    <property type="evidence" value="ECO:0007669"/>
    <property type="project" value="TreeGrafter"/>
</dbReference>
<dbReference type="PANTHER" id="PTHR13413">
    <property type="entry name" value="YLP MOTIF CONTAINING PROTEIN NUCLEAR PROTEIN ZAP"/>
    <property type="match status" value="1"/>
</dbReference>
<dbReference type="GO" id="GO:0005634">
    <property type="term" value="C:nucleus"/>
    <property type="evidence" value="ECO:0007669"/>
    <property type="project" value="InterPro"/>
</dbReference>
<organism evidence="2 3">
    <name type="scientific">Carex littledalei</name>
    <dbReference type="NCBI Taxonomy" id="544730"/>
    <lineage>
        <taxon>Eukaryota</taxon>
        <taxon>Viridiplantae</taxon>
        <taxon>Streptophyta</taxon>
        <taxon>Embryophyta</taxon>
        <taxon>Tracheophyta</taxon>
        <taxon>Spermatophyta</taxon>
        <taxon>Magnoliopsida</taxon>
        <taxon>Liliopsida</taxon>
        <taxon>Poales</taxon>
        <taxon>Cyperaceae</taxon>
        <taxon>Cyperoideae</taxon>
        <taxon>Cariceae</taxon>
        <taxon>Carex</taxon>
        <taxon>Carex subgen. Euthyceras</taxon>
    </lineage>
</organism>
<feature type="compositionally biased region" description="Basic residues" evidence="1">
    <location>
        <begin position="1"/>
        <end position="22"/>
    </location>
</feature>
<dbReference type="InterPro" id="IPR027417">
    <property type="entry name" value="P-loop_NTPase"/>
</dbReference>
<dbReference type="InterPro" id="IPR026314">
    <property type="entry name" value="YLP_motif_con_p1"/>
</dbReference>
<evidence type="ECO:0000256" key="1">
    <source>
        <dbReference type="SAM" id="MobiDB-lite"/>
    </source>
</evidence>
<name>A0A833VNQ7_9POAL</name>